<accession>A0A483QZ68</accession>
<dbReference type="AlphaFoldDB" id="A0A483QZ68"/>
<evidence type="ECO:0000256" key="1">
    <source>
        <dbReference type="SAM" id="MobiDB-lite"/>
    </source>
</evidence>
<name>A0A483QZ68_KLEPN</name>
<evidence type="ECO:0000313" key="2">
    <source>
        <dbReference type="EMBL" id="TCY30026.1"/>
    </source>
</evidence>
<reference evidence="2" key="1">
    <citation type="submission" date="2019-01" db="EMBL/GenBank/DDBJ databases">
        <authorList>
            <person name="Lista F."/>
            <person name="Anselmo A."/>
        </authorList>
    </citation>
    <scope>NUCLEOTIDE SEQUENCE</scope>
    <source>
        <strain evidence="2">17R</strain>
    </source>
</reference>
<evidence type="ECO:0008006" key="3">
    <source>
        <dbReference type="Google" id="ProtNLM"/>
    </source>
</evidence>
<organism evidence="2">
    <name type="scientific">Klebsiella pneumoniae</name>
    <dbReference type="NCBI Taxonomy" id="573"/>
    <lineage>
        <taxon>Bacteria</taxon>
        <taxon>Pseudomonadati</taxon>
        <taxon>Pseudomonadota</taxon>
        <taxon>Gammaproteobacteria</taxon>
        <taxon>Enterobacterales</taxon>
        <taxon>Enterobacteriaceae</taxon>
        <taxon>Klebsiella/Raoultella group</taxon>
        <taxon>Klebsiella</taxon>
        <taxon>Klebsiella pneumoniae complex</taxon>
    </lineage>
</organism>
<dbReference type="InterPro" id="IPR036890">
    <property type="entry name" value="HATPase_C_sf"/>
</dbReference>
<dbReference type="SUPFAM" id="SSF55874">
    <property type="entry name" value="ATPase domain of HSP90 chaperone/DNA topoisomerase II/histidine kinase"/>
    <property type="match status" value="1"/>
</dbReference>
<protein>
    <recommendedName>
        <fullName evidence="3">ATP-binding protein</fullName>
    </recommendedName>
</protein>
<feature type="region of interest" description="Disordered" evidence="1">
    <location>
        <begin position="357"/>
        <end position="387"/>
    </location>
</feature>
<sequence>MFSVDVSPDMNMYTLLVNQAYDSSFALCEFIDNAIHAHLISKKMSPLNINLDFYSNENLESNMRNKIVIRDNGPGINRTLLEKALKPASKPVTKGLSEFGIGMKAAAVWFADEWQIKTHPLKDNNQYTCNFNLNELLQKQQSQITVFDNICSDSWTGTEIILIGVRRDISQERYQAITDDITHIYQRFIYGDNPQVIITSSYNGSPKTLSFTPFSPLTLRSPKHVKKGNTVTAVGPEHLWKVPVDFQYLGERIHGFIEIKETGSYINNPGLVMFRHDRVICGIPTKKYLPPRLFKTSNKHRALRVYGELNLDSSPVSYTKDRFTFDNDEFCDALIEATQGLNELLSQADAYRANINTPSSPTSTTPIHVPAPTQTPPPIQTPPTSSAVPVPTPGLTPYPSVTPYNPPAPTKIQRSSAVEIKLIELNSQKLCRIYHSLCTVSCAEHAVLVYVGAWSFFETMAKLLGASSNINFPDFFKNMMDKWQFNREDKKSAGSSLAKIHEEGNLNKHDSISFNTNAAQLVIHFQVLEKLIIRSVDEIIKVKCSKVISFF</sequence>
<dbReference type="EMBL" id="SDDE01000090">
    <property type="protein sequence ID" value="TCY30026.1"/>
    <property type="molecule type" value="Genomic_DNA"/>
</dbReference>
<dbReference type="Pfam" id="PF13589">
    <property type="entry name" value="HATPase_c_3"/>
    <property type="match status" value="1"/>
</dbReference>
<proteinExistence type="predicted"/>
<gene>
    <name evidence="2" type="ORF">ETH48_26055</name>
</gene>
<feature type="compositionally biased region" description="Low complexity" evidence="1">
    <location>
        <begin position="357"/>
        <end position="372"/>
    </location>
</feature>
<comment type="caution">
    <text evidence="2">The sequence shown here is derived from an EMBL/GenBank/DDBJ whole genome shotgun (WGS) entry which is preliminary data.</text>
</comment>
<dbReference type="Gene3D" id="3.30.565.10">
    <property type="entry name" value="Histidine kinase-like ATPase, C-terminal domain"/>
    <property type="match status" value="1"/>
</dbReference>